<organism evidence="2 3">
    <name type="scientific">Marasmius tenuissimus</name>
    <dbReference type="NCBI Taxonomy" id="585030"/>
    <lineage>
        <taxon>Eukaryota</taxon>
        <taxon>Fungi</taxon>
        <taxon>Dikarya</taxon>
        <taxon>Basidiomycota</taxon>
        <taxon>Agaricomycotina</taxon>
        <taxon>Agaricomycetes</taxon>
        <taxon>Agaricomycetidae</taxon>
        <taxon>Agaricales</taxon>
        <taxon>Marasmiineae</taxon>
        <taxon>Marasmiaceae</taxon>
        <taxon>Marasmius</taxon>
    </lineage>
</organism>
<evidence type="ECO:0000256" key="1">
    <source>
        <dbReference type="SAM" id="MobiDB-lite"/>
    </source>
</evidence>
<protein>
    <submittedName>
        <fullName evidence="2">Uncharacterized protein</fullName>
    </submittedName>
</protein>
<evidence type="ECO:0000313" key="3">
    <source>
        <dbReference type="Proteomes" id="UP001437256"/>
    </source>
</evidence>
<name>A0ABR3AID9_9AGAR</name>
<proteinExistence type="predicted"/>
<sequence length="179" mass="20674">MNDRFERHYTSFYDPPPAHSQADQWSSSIYRGIVPAKNLLRRDFAINGAVFTTNNGYVYETMAHWISSYFLGDKMKLPPNPEAAREDADRESRFTKTRHPDMLLWANESYSSGIKFWTWPQYTDELLEDMGLQSGRSGGNWLTWPFKVISLNEIATLAAERRAKRKATCAVSRLGLQDR</sequence>
<keyword evidence="3" id="KW-1185">Reference proteome</keyword>
<gene>
    <name evidence="2" type="ORF">AAF712_000105</name>
</gene>
<accession>A0ABR3AID9</accession>
<reference evidence="2 3" key="1">
    <citation type="submission" date="2024-05" db="EMBL/GenBank/DDBJ databases">
        <title>A draft genome resource for the thread blight pathogen Marasmius tenuissimus strain MS-2.</title>
        <authorList>
            <person name="Yulfo-Soto G.E."/>
            <person name="Baruah I.K."/>
            <person name="Amoako-Attah I."/>
            <person name="Bukari Y."/>
            <person name="Meinhardt L.W."/>
            <person name="Bailey B.A."/>
            <person name="Cohen S.P."/>
        </authorList>
    </citation>
    <scope>NUCLEOTIDE SEQUENCE [LARGE SCALE GENOMIC DNA]</scope>
    <source>
        <strain evidence="2 3">MS-2</strain>
    </source>
</reference>
<dbReference type="Proteomes" id="UP001437256">
    <property type="component" value="Unassembled WGS sequence"/>
</dbReference>
<evidence type="ECO:0000313" key="2">
    <source>
        <dbReference type="EMBL" id="KAL0072342.1"/>
    </source>
</evidence>
<comment type="caution">
    <text evidence="2">The sequence shown here is derived from an EMBL/GenBank/DDBJ whole genome shotgun (WGS) entry which is preliminary data.</text>
</comment>
<dbReference type="EMBL" id="JBBXMP010000001">
    <property type="protein sequence ID" value="KAL0072342.1"/>
    <property type="molecule type" value="Genomic_DNA"/>
</dbReference>
<feature type="region of interest" description="Disordered" evidence="1">
    <location>
        <begin position="1"/>
        <end position="23"/>
    </location>
</feature>